<accession>A0AB34J9U4</accession>
<gene>
    <name evidence="1" type="ORF">AB1Y20_002034</name>
</gene>
<protein>
    <submittedName>
        <fullName evidence="1">Uncharacterized protein</fullName>
    </submittedName>
</protein>
<dbReference type="AlphaFoldDB" id="A0AB34J9U4"/>
<proteinExistence type="predicted"/>
<dbReference type="EMBL" id="JBGBPQ010000011">
    <property type="protein sequence ID" value="KAL1515406.1"/>
    <property type="molecule type" value="Genomic_DNA"/>
</dbReference>
<evidence type="ECO:0000313" key="1">
    <source>
        <dbReference type="EMBL" id="KAL1515406.1"/>
    </source>
</evidence>
<organism evidence="1 2">
    <name type="scientific">Prymnesium parvum</name>
    <name type="common">Toxic golden alga</name>
    <dbReference type="NCBI Taxonomy" id="97485"/>
    <lineage>
        <taxon>Eukaryota</taxon>
        <taxon>Haptista</taxon>
        <taxon>Haptophyta</taxon>
        <taxon>Prymnesiophyceae</taxon>
        <taxon>Prymnesiales</taxon>
        <taxon>Prymnesiaceae</taxon>
        <taxon>Prymnesium</taxon>
    </lineage>
</organism>
<reference evidence="1 2" key="1">
    <citation type="journal article" date="2024" name="Science">
        <title>Giant polyketide synthase enzymes in the biosynthesis of giant marine polyether toxins.</title>
        <authorList>
            <person name="Fallon T.R."/>
            <person name="Shende V.V."/>
            <person name="Wierzbicki I.H."/>
            <person name="Pendleton A.L."/>
            <person name="Watervoot N.F."/>
            <person name="Auber R.P."/>
            <person name="Gonzalez D.J."/>
            <person name="Wisecaver J.H."/>
            <person name="Moore B.S."/>
        </authorList>
    </citation>
    <scope>NUCLEOTIDE SEQUENCE [LARGE SCALE GENOMIC DNA]</scope>
    <source>
        <strain evidence="1 2">12B1</strain>
    </source>
</reference>
<comment type="caution">
    <text evidence="1">The sequence shown here is derived from an EMBL/GenBank/DDBJ whole genome shotgun (WGS) entry which is preliminary data.</text>
</comment>
<keyword evidence="2" id="KW-1185">Reference proteome</keyword>
<dbReference type="Proteomes" id="UP001515480">
    <property type="component" value="Unassembled WGS sequence"/>
</dbReference>
<sequence length="266" mass="29632">MLRPLGRSQPDAAKKYCPDIRVDGNTAADELLLSMFRKLGGSLTRQRQVPIATGTRNERGASLYALGNKVGRPCREDAIAHAAAQLVGVRWRRYRATKARKQRTTAAASAANAARPKLGTFTARGTVITSAKKCAVVQLEQFQTWLNVCHCSCGENLRFNVRGSRQIGVAAFWEVQCTGGCAPVPLQTSKSLFGDDFESNYVLQHGSEVCAVKFDHMNDLLRYADFGILSSRDNVSTKEECEQPFHTWHTHQWHMPGRRRCAWMGF</sequence>
<evidence type="ECO:0000313" key="2">
    <source>
        <dbReference type="Proteomes" id="UP001515480"/>
    </source>
</evidence>
<name>A0AB34J9U4_PRYPA</name>